<evidence type="ECO:0008006" key="5">
    <source>
        <dbReference type="Google" id="ProtNLM"/>
    </source>
</evidence>
<gene>
    <name evidence="3" type="ORF">DNTS_028368</name>
</gene>
<dbReference type="Proteomes" id="UP000316079">
    <property type="component" value="Unassembled WGS sequence"/>
</dbReference>
<protein>
    <recommendedName>
        <fullName evidence="5">Fibronectin type-III domain-containing protein</fullName>
    </recommendedName>
</protein>
<evidence type="ECO:0000259" key="2">
    <source>
        <dbReference type="PROSITE" id="PS50853"/>
    </source>
</evidence>
<dbReference type="InterPro" id="IPR039269">
    <property type="entry name" value="ANKFN1"/>
</dbReference>
<dbReference type="SUPFAM" id="SSF49265">
    <property type="entry name" value="Fibronectin type III"/>
    <property type="match status" value="1"/>
</dbReference>
<feature type="domain" description="Ras-associating" evidence="1">
    <location>
        <begin position="623"/>
        <end position="715"/>
    </location>
</feature>
<dbReference type="SMART" id="SM00060">
    <property type="entry name" value="FN3"/>
    <property type="match status" value="1"/>
</dbReference>
<evidence type="ECO:0000259" key="1">
    <source>
        <dbReference type="PROSITE" id="PS50200"/>
    </source>
</evidence>
<feature type="non-terminal residue" evidence="3">
    <location>
        <position position="1"/>
    </location>
</feature>
<dbReference type="AlphaFoldDB" id="A0A553QMV0"/>
<keyword evidence="4" id="KW-1185">Reference proteome</keyword>
<dbReference type="InterPro" id="IPR000159">
    <property type="entry name" value="RA_dom"/>
</dbReference>
<dbReference type="CDD" id="cd00063">
    <property type="entry name" value="FN3"/>
    <property type="match status" value="1"/>
</dbReference>
<organism evidence="3 4">
    <name type="scientific">Danionella cerebrum</name>
    <dbReference type="NCBI Taxonomy" id="2873325"/>
    <lineage>
        <taxon>Eukaryota</taxon>
        <taxon>Metazoa</taxon>
        <taxon>Chordata</taxon>
        <taxon>Craniata</taxon>
        <taxon>Vertebrata</taxon>
        <taxon>Euteleostomi</taxon>
        <taxon>Actinopterygii</taxon>
        <taxon>Neopterygii</taxon>
        <taxon>Teleostei</taxon>
        <taxon>Ostariophysi</taxon>
        <taxon>Cypriniformes</taxon>
        <taxon>Danionidae</taxon>
        <taxon>Danioninae</taxon>
        <taxon>Danionella</taxon>
    </lineage>
</organism>
<dbReference type="PANTHER" id="PTHR21437">
    <property type="entry name" value="WIDE AWAKE"/>
    <property type="match status" value="1"/>
</dbReference>
<dbReference type="GO" id="GO:0007165">
    <property type="term" value="P:signal transduction"/>
    <property type="evidence" value="ECO:0007669"/>
    <property type="project" value="InterPro"/>
</dbReference>
<dbReference type="Gene3D" id="1.25.40.20">
    <property type="entry name" value="Ankyrin repeat-containing domain"/>
    <property type="match status" value="1"/>
</dbReference>
<dbReference type="GO" id="GO:0000132">
    <property type="term" value="P:establishment of mitotic spindle orientation"/>
    <property type="evidence" value="ECO:0007669"/>
    <property type="project" value="TreeGrafter"/>
</dbReference>
<dbReference type="InterPro" id="IPR003961">
    <property type="entry name" value="FN3_dom"/>
</dbReference>
<dbReference type="InterPro" id="IPR013783">
    <property type="entry name" value="Ig-like_fold"/>
</dbReference>
<dbReference type="Gene3D" id="2.60.40.10">
    <property type="entry name" value="Immunoglobulins"/>
    <property type="match status" value="1"/>
</dbReference>
<dbReference type="InterPro" id="IPR036116">
    <property type="entry name" value="FN3_sf"/>
</dbReference>
<dbReference type="PROSITE" id="PS50200">
    <property type="entry name" value="RA"/>
    <property type="match status" value="1"/>
</dbReference>
<reference evidence="3 4" key="1">
    <citation type="journal article" date="2019" name="Sci. Data">
        <title>Hybrid genome assembly and annotation of Danionella translucida.</title>
        <authorList>
            <person name="Kadobianskyi M."/>
            <person name="Schulze L."/>
            <person name="Schuelke M."/>
            <person name="Judkewitz B."/>
        </authorList>
    </citation>
    <scope>NUCLEOTIDE SEQUENCE [LARGE SCALE GENOMIC DNA]</scope>
    <source>
        <strain evidence="3 4">Bolton</strain>
    </source>
</reference>
<proteinExistence type="predicted"/>
<comment type="caution">
    <text evidence="3">The sequence shown here is derived from an EMBL/GenBank/DDBJ whole genome shotgun (WGS) entry which is preliminary data.</text>
</comment>
<dbReference type="STRING" id="623744.A0A553QMV0"/>
<feature type="domain" description="Fibronectin type-III" evidence="2">
    <location>
        <begin position="231"/>
        <end position="330"/>
    </location>
</feature>
<dbReference type="CDD" id="cd17117">
    <property type="entry name" value="RA_ANKFN1_like"/>
    <property type="match status" value="1"/>
</dbReference>
<dbReference type="SUPFAM" id="SSF48403">
    <property type="entry name" value="Ankyrin repeat"/>
    <property type="match status" value="1"/>
</dbReference>
<dbReference type="GO" id="GO:0061172">
    <property type="term" value="P:regulation of establishment of bipolar cell polarity"/>
    <property type="evidence" value="ECO:0007669"/>
    <property type="project" value="TreeGrafter"/>
</dbReference>
<dbReference type="EMBL" id="SRMA01025757">
    <property type="protein sequence ID" value="TRY91303.1"/>
    <property type="molecule type" value="Genomic_DNA"/>
</dbReference>
<dbReference type="Pfam" id="PF00041">
    <property type="entry name" value="fn3"/>
    <property type="match status" value="1"/>
</dbReference>
<sequence length="728" mass="82054">NIGSKKSDRKSSLLLLFDFCLNQSRSATVHISHAIGHSLIWRAESKMTQQIPEPHPLIPRKFSAPCSSPPSAARRLYRNLSGKFRSSNLLLDETTVTDKEHMHKTNMVNEAVLEAVEHQELDVVESLLNSFSLEELDLNTPNSAGLLPLDIAIMTNNLPMAKLLLRAGAKESPHCEQQAEAEHRIAELVAMVTGEEPGEREESSRERQLKTWEWKLRLYKRMQTGYTHASPPDSPSAVCLSVSSSSSLRVQFQEPLSHNSAVITKYRVSWSSVPSFNPLLGEKLIEDLTQLQYDITGLAAGISCYVQVAAYNMKGWSSPQISEPACAIPSKCTVSAGWRDVDGMPPRQQGLKDTLEQILGQVKEAHHHCACHEQCKASSNSRKHSVSKSLKHLFLPISKFVKHLKRGLYLACVLYKDESVLVTPEDQLPVLEVDDSFSCHPQDLLWFTKVSHLWEELGWMQQCIGTAQGSSSCTLQTRLRMLQAAAHMQALLGTLDLGQVYFEPIRDRHGNTLLLLMKDMSVGASLEGMRWMALSKLQLQRRSSSSSSDEPSALEMLLSTLHEKLSYHRRSRKCLPPGLYLGFLKLFTSVDQIRVLVSNKHPNVLCHVKIRDNGHVSREEWQWLQSVSSLEESVKLRVTLETSAKEMVRLVVQEMNAVCVQLQKEVCVYTTEQLHHFGLVLLLEGRERWLQDDFCPLALQNPWSRGKLCVRFREYSPLALQCSRATTV</sequence>
<accession>A0A553QMV0</accession>
<dbReference type="PROSITE" id="PS50853">
    <property type="entry name" value="FN3"/>
    <property type="match status" value="1"/>
</dbReference>
<dbReference type="OrthoDB" id="2428204at2759"/>
<dbReference type="GO" id="GO:0005819">
    <property type="term" value="C:spindle"/>
    <property type="evidence" value="ECO:0007669"/>
    <property type="project" value="TreeGrafter"/>
</dbReference>
<dbReference type="PANTHER" id="PTHR21437:SF2">
    <property type="entry name" value="ANKYRIN REPEAT AND FIBRONECTIN TYPE-III DOMAIN-CONTAINING PROTEIN 1-LIKE"/>
    <property type="match status" value="1"/>
</dbReference>
<evidence type="ECO:0000313" key="4">
    <source>
        <dbReference type="Proteomes" id="UP000316079"/>
    </source>
</evidence>
<name>A0A553QMV0_9TELE</name>
<dbReference type="InterPro" id="IPR036770">
    <property type="entry name" value="Ankyrin_rpt-contain_sf"/>
</dbReference>
<evidence type="ECO:0000313" key="3">
    <source>
        <dbReference type="EMBL" id="TRY91303.1"/>
    </source>
</evidence>